<dbReference type="InterPro" id="IPR041049">
    <property type="entry name" value="DUF5615"/>
</dbReference>
<evidence type="ECO:0000313" key="2">
    <source>
        <dbReference type="EMBL" id="OGM93603.1"/>
    </source>
</evidence>
<accession>A0A1F8DYH0</accession>
<gene>
    <name evidence="2" type="ORF">A2935_03210</name>
</gene>
<comment type="caution">
    <text evidence="2">The sequence shown here is derived from an EMBL/GenBank/DDBJ whole genome shotgun (WGS) entry which is preliminary data.</text>
</comment>
<dbReference type="AlphaFoldDB" id="A0A1F8DYH0"/>
<name>A0A1F8DYH0_9BACT</name>
<reference evidence="2 3" key="1">
    <citation type="journal article" date="2016" name="Nat. Commun.">
        <title>Thousands of microbial genomes shed light on interconnected biogeochemical processes in an aquifer system.</title>
        <authorList>
            <person name="Anantharaman K."/>
            <person name="Brown C.T."/>
            <person name="Hug L.A."/>
            <person name="Sharon I."/>
            <person name="Castelle C.J."/>
            <person name="Probst A.J."/>
            <person name="Thomas B.C."/>
            <person name="Singh A."/>
            <person name="Wilkins M.J."/>
            <person name="Karaoz U."/>
            <person name="Brodie E.L."/>
            <person name="Williams K.H."/>
            <person name="Hubbard S.S."/>
            <person name="Banfield J.F."/>
        </authorList>
    </citation>
    <scope>NUCLEOTIDE SEQUENCE [LARGE SCALE GENOMIC DNA]</scope>
</reference>
<dbReference type="Pfam" id="PF18480">
    <property type="entry name" value="DUF5615"/>
    <property type="match status" value="1"/>
</dbReference>
<evidence type="ECO:0000313" key="3">
    <source>
        <dbReference type="Proteomes" id="UP000177011"/>
    </source>
</evidence>
<organism evidence="2 3">
    <name type="scientific">Candidatus Wolfebacteria bacterium RIFCSPLOWO2_01_FULL_47_17b</name>
    <dbReference type="NCBI Taxonomy" id="1802558"/>
    <lineage>
        <taxon>Bacteria</taxon>
        <taxon>Candidatus Wolfeibacteriota</taxon>
    </lineage>
</organism>
<evidence type="ECO:0000259" key="1">
    <source>
        <dbReference type="Pfam" id="PF18480"/>
    </source>
</evidence>
<feature type="domain" description="DUF5615" evidence="1">
    <location>
        <begin position="1"/>
        <end position="102"/>
    </location>
</feature>
<dbReference type="EMBL" id="MGIS01000009">
    <property type="protein sequence ID" value="OGM93603.1"/>
    <property type="molecule type" value="Genomic_DNA"/>
</dbReference>
<dbReference type="Proteomes" id="UP000177011">
    <property type="component" value="Unassembled WGS sequence"/>
</dbReference>
<proteinExistence type="predicted"/>
<sequence length="122" mass="14163">MKFLLDANLSPETADFLRRLFFDAKSLIEMGLGGLDDEEVIRLARKEGRAVITFDLDFGEIFYFSDPRQRGGAIVLRLEDQRVENVNAVLEAFLDRWKSKKNLKTLGRKLIILEQDRFRIIS</sequence>
<protein>
    <recommendedName>
        <fullName evidence="1">DUF5615 domain-containing protein</fullName>
    </recommendedName>
</protein>